<dbReference type="SUPFAM" id="SSF55486">
    <property type="entry name" value="Metalloproteases ('zincins'), catalytic domain"/>
    <property type="match status" value="1"/>
</dbReference>
<evidence type="ECO:0000256" key="2">
    <source>
        <dbReference type="SAM" id="SignalP"/>
    </source>
</evidence>
<dbReference type="AlphaFoldDB" id="G3MKV3"/>
<feature type="signal peptide" evidence="2">
    <location>
        <begin position="1"/>
        <end position="24"/>
    </location>
</feature>
<dbReference type="PANTHER" id="PTHR11733:SF237">
    <property type="entry name" value="NEPRILYSIN-LIKE 4"/>
    <property type="match status" value="1"/>
</dbReference>
<evidence type="ECO:0000259" key="3">
    <source>
        <dbReference type="Pfam" id="PF05649"/>
    </source>
</evidence>
<dbReference type="GO" id="GO:0004222">
    <property type="term" value="F:metalloendopeptidase activity"/>
    <property type="evidence" value="ECO:0007669"/>
    <property type="project" value="InterPro"/>
</dbReference>
<dbReference type="InterPro" id="IPR024079">
    <property type="entry name" value="MetalloPept_cat_dom_sf"/>
</dbReference>
<dbReference type="EMBL" id="JO842504">
    <property type="protein sequence ID" value="AEO34121.1"/>
    <property type="molecule type" value="mRNA"/>
</dbReference>
<dbReference type="PROSITE" id="PS51885">
    <property type="entry name" value="NEPRILYSIN"/>
    <property type="match status" value="1"/>
</dbReference>
<keyword evidence="2" id="KW-0732">Signal</keyword>
<evidence type="ECO:0000313" key="4">
    <source>
        <dbReference type="EMBL" id="AEO34121.1"/>
    </source>
</evidence>
<sequence>MVIAYLVITACLTAWATLVVPVLADVEGPKGNYTVCDTDVCKQRAQLINASIDPCVDPCDDFYSYACGGWIKNHPIPSDKSSTGNFYLLHEELQETLRSILGNMTLVYEWQNVTDKAAVAYNACMAVPTSPDRQDVMLEIMNASGVVRWPITNETEDVFENCSEVLHKTGISAVLSANVGRDLRMLNSNIIGLDQLSFGTVGRNQLIHPEREENKRIIQAYKYLIKTALQFMRPNITEEELTRLSEELVKFEGLLANMTAPPEERRDILKIYNRVTIKELQENFTNVQLLDLLQKEFAKANITLSDNETVELYALDYYKTLDYFLLCTCNPATLYNYVGLKVMLAIGNQVSESFRNASLELKKAMTGVVTDSPTWQKCVGAVNNLMPEIVGLLYVQQKFSEEAKKEVEDLARRLMEAFNESLQKEKWMDNKTREAAEEKLLKMGTKIAYPDWLYNTTYLEDLYRFWCTEDKLRYFTSLY</sequence>
<dbReference type="GO" id="GO:0016485">
    <property type="term" value="P:protein processing"/>
    <property type="evidence" value="ECO:0007669"/>
    <property type="project" value="TreeGrafter"/>
</dbReference>
<dbReference type="InterPro" id="IPR042089">
    <property type="entry name" value="Peptidase_M13_dom_2"/>
</dbReference>
<dbReference type="InterPro" id="IPR000718">
    <property type="entry name" value="Peptidase_M13"/>
</dbReference>
<dbReference type="Gene3D" id="1.10.1380.10">
    <property type="entry name" value="Neutral endopeptidase , domain2"/>
    <property type="match status" value="1"/>
</dbReference>
<dbReference type="InterPro" id="IPR008753">
    <property type="entry name" value="Peptidase_M13_N"/>
</dbReference>
<dbReference type="CDD" id="cd08662">
    <property type="entry name" value="M13"/>
    <property type="match status" value="1"/>
</dbReference>
<dbReference type="GO" id="GO:0005886">
    <property type="term" value="C:plasma membrane"/>
    <property type="evidence" value="ECO:0007669"/>
    <property type="project" value="TreeGrafter"/>
</dbReference>
<feature type="domain" description="Peptidase M13 N-terminal" evidence="3">
    <location>
        <begin position="58"/>
        <end position="450"/>
    </location>
</feature>
<accession>G3MKV3</accession>
<dbReference type="PANTHER" id="PTHR11733">
    <property type="entry name" value="ZINC METALLOPROTEASE FAMILY M13 NEPRILYSIN-RELATED"/>
    <property type="match status" value="1"/>
</dbReference>
<reference evidence="4" key="1">
    <citation type="journal article" date="2011" name="PLoS ONE">
        <title>A deep insight into the sialotranscriptome of the gulf coast tick, Amblyomma maculatum.</title>
        <authorList>
            <person name="Karim S."/>
            <person name="Singh P."/>
            <person name="Ribeiro J.M."/>
        </authorList>
    </citation>
    <scope>NUCLEOTIDE SEQUENCE</scope>
    <source>
        <tissue evidence="4">Salivary gland</tissue>
    </source>
</reference>
<feature type="chain" id="PRO_5003447015" description="Peptidase M13 N-terminal domain-containing protein" evidence="2">
    <location>
        <begin position="25"/>
        <end position="479"/>
    </location>
</feature>
<evidence type="ECO:0000256" key="1">
    <source>
        <dbReference type="ARBA" id="ARBA00007357"/>
    </source>
</evidence>
<proteinExistence type="evidence at transcript level"/>
<protein>
    <recommendedName>
        <fullName evidence="3">Peptidase M13 N-terminal domain-containing protein</fullName>
    </recommendedName>
</protein>
<dbReference type="Pfam" id="PF05649">
    <property type="entry name" value="Peptidase_M13_N"/>
    <property type="match status" value="1"/>
</dbReference>
<organism evidence="4">
    <name type="scientific">Amblyomma maculatum</name>
    <name type="common">Gulf Coast tick</name>
    <dbReference type="NCBI Taxonomy" id="34609"/>
    <lineage>
        <taxon>Eukaryota</taxon>
        <taxon>Metazoa</taxon>
        <taxon>Ecdysozoa</taxon>
        <taxon>Arthropoda</taxon>
        <taxon>Chelicerata</taxon>
        <taxon>Arachnida</taxon>
        <taxon>Acari</taxon>
        <taxon>Parasitiformes</taxon>
        <taxon>Ixodida</taxon>
        <taxon>Ixodoidea</taxon>
        <taxon>Ixodidae</taxon>
        <taxon>Amblyomminae</taxon>
        <taxon>Amblyomma</taxon>
    </lineage>
</organism>
<name>G3MKV3_AMBMU</name>
<dbReference type="Gene3D" id="3.40.390.10">
    <property type="entry name" value="Collagenase (Catalytic Domain)"/>
    <property type="match status" value="1"/>
</dbReference>
<comment type="similarity">
    <text evidence="1">Belongs to the peptidase M13 family.</text>
</comment>